<accession>A0A2N7VWP7</accession>
<dbReference type="EMBL" id="PNYA01000005">
    <property type="protein sequence ID" value="PMS21561.1"/>
    <property type="molecule type" value="Genomic_DNA"/>
</dbReference>
<evidence type="ECO:0000259" key="1">
    <source>
        <dbReference type="Pfam" id="PF16747"/>
    </source>
</evidence>
<comment type="caution">
    <text evidence="2">The sequence shown here is derived from an EMBL/GenBank/DDBJ whole genome shotgun (WGS) entry which is preliminary data.</text>
</comment>
<reference evidence="2 3" key="1">
    <citation type="submission" date="2018-01" db="EMBL/GenBank/DDBJ databases">
        <title>Whole genome analyses suggest that Burkholderia sensu lato contains two further novel genera in the rhizoxinica-symbiotica group Mycetohabitans gen. nov., and Trinickia gen. nov.: implications for the evolution of diazotrophy and nodulation in the Burkholderiaceae.</title>
        <authorList>
            <person name="Estrada-de los Santos P."/>
            <person name="Palmer M."/>
            <person name="Chavez-Ramirez B."/>
            <person name="Beukes C."/>
            <person name="Steenkamp E.T."/>
            <person name="Hirsch A.M."/>
            <person name="Manyaka P."/>
            <person name="Maluk M."/>
            <person name="Lafos M."/>
            <person name="Crook M."/>
            <person name="Gross E."/>
            <person name="Simon M.F."/>
            <person name="Bueno dos Reis Junior F."/>
            <person name="Poole P.S."/>
            <person name="Venter S.N."/>
            <person name="James E.K."/>
        </authorList>
    </citation>
    <scope>NUCLEOTIDE SEQUENCE [LARGE SCALE GENOMIC DNA]</scope>
    <source>
        <strain evidence="2 3">GIMN1.004</strain>
    </source>
</reference>
<feature type="domain" description="Surface-adhesin protein E-like" evidence="1">
    <location>
        <begin position="45"/>
        <end position="149"/>
    </location>
</feature>
<dbReference type="Proteomes" id="UP000235616">
    <property type="component" value="Unassembled WGS sequence"/>
</dbReference>
<sequence length="158" mass="17297">MTIMRSPAWHLRRIVRATARWQRDHLVLAAILLVTAVDAIADPAWVRVAASPDVLVFVDAGSLKKDAHGLIHVWTKTLYSSPQTDVEVHYTEDMTLFVLDCENARYGIAAGKFVDGSGKVLRQFSGATGELEPIPGSSKIDALSRAVCAADRENRQGK</sequence>
<proteinExistence type="predicted"/>
<gene>
    <name evidence="2" type="ORF">C0Z18_06750</name>
</gene>
<dbReference type="InterPro" id="IPR031939">
    <property type="entry name" value="Adhesin_E-like"/>
</dbReference>
<protein>
    <recommendedName>
        <fullName evidence="1">Surface-adhesin protein E-like domain-containing protein</fullName>
    </recommendedName>
</protein>
<dbReference type="Pfam" id="PF16747">
    <property type="entry name" value="Adhesin_E"/>
    <property type="match status" value="1"/>
</dbReference>
<evidence type="ECO:0000313" key="3">
    <source>
        <dbReference type="Proteomes" id="UP000235616"/>
    </source>
</evidence>
<keyword evidence="3" id="KW-1185">Reference proteome</keyword>
<organism evidence="2 3">
    <name type="scientific">Trinickia dabaoshanensis</name>
    <dbReference type="NCBI Taxonomy" id="564714"/>
    <lineage>
        <taxon>Bacteria</taxon>
        <taxon>Pseudomonadati</taxon>
        <taxon>Pseudomonadota</taxon>
        <taxon>Betaproteobacteria</taxon>
        <taxon>Burkholderiales</taxon>
        <taxon>Burkholderiaceae</taxon>
        <taxon>Trinickia</taxon>
    </lineage>
</organism>
<evidence type="ECO:0000313" key="2">
    <source>
        <dbReference type="EMBL" id="PMS21561.1"/>
    </source>
</evidence>
<name>A0A2N7VWP7_9BURK</name>
<dbReference type="AlphaFoldDB" id="A0A2N7VWP7"/>